<dbReference type="GO" id="GO:0016020">
    <property type="term" value="C:membrane"/>
    <property type="evidence" value="ECO:0007669"/>
    <property type="project" value="UniProtKB-SubCell"/>
</dbReference>
<protein>
    <recommendedName>
        <fullName evidence="7">Ig-like domain-containing protein</fullName>
    </recommendedName>
</protein>
<dbReference type="CDD" id="cd00063">
    <property type="entry name" value="FN3"/>
    <property type="match status" value="1"/>
</dbReference>
<keyword evidence="5" id="KW-0812">Transmembrane</keyword>
<dbReference type="Proteomes" id="UP001445076">
    <property type="component" value="Unassembled WGS sequence"/>
</dbReference>
<dbReference type="SUPFAM" id="SSF49265">
    <property type="entry name" value="Fibronectin type III"/>
    <property type="match status" value="1"/>
</dbReference>
<proteinExistence type="predicted"/>
<accession>A0AAW0X4N0</accession>
<feature type="signal peptide" evidence="6">
    <location>
        <begin position="1"/>
        <end position="23"/>
    </location>
</feature>
<dbReference type="InterPro" id="IPR003961">
    <property type="entry name" value="FN3_dom"/>
</dbReference>
<feature type="region of interest" description="Disordered" evidence="4">
    <location>
        <begin position="733"/>
        <end position="760"/>
    </location>
</feature>
<feature type="domain" description="Ig-like" evidence="7">
    <location>
        <begin position="288"/>
        <end position="375"/>
    </location>
</feature>
<dbReference type="InterPro" id="IPR036179">
    <property type="entry name" value="Ig-like_dom_sf"/>
</dbReference>
<dbReference type="EMBL" id="JARKIK010000037">
    <property type="protein sequence ID" value="KAK8739352.1"/>
    <property type="molecule type" value="Genomic_DNA"/>
</dbReference>
<dbReference type="Pfam" id="PF08205">
    <property type="entry name" value="C2-set_2"/>
    <property type="match status" value="2"/>
</dbReference>
<reference evidence="8 9" key="1">
    <citation type="journal article" date="2024" name="BMC Genomics">
        <title>Genome assembly of redclaw crayfish (Cherax quadricarinatus) provides insights into its immune adaptation and hypoxia tolerance.</title>
        <authorList>
            <person name="Liu Z."/>
            <person name="Zheng J."/>
            <person name="Li H."/>
            <person name="Fang K."/>
            <person name="Wang S."/>
            <person name="He J."/>
            <person name="Zhou D."/>
            <person name="Weng S."/>
            <person name="Chi M."/>
            <person name="Gu Z."/>
            <person name="He J."/>
            <person name="Li F."/>
            <person name="Wang M."/>
        </authorList>
    </citation>
    <scope>NUCLEOTIDE SEQUENCE [LARGE SCALE GENOMIC DNA]</scope>
    <source>
        <strain evidence="8">ZL_2023a</strain>
    </source>
</reference>
<name>A0AAW0X4N0_CHEQU</name>
<evidence type="ECO:0000256" key="4">
    <source>
        <dbReference type="SAM" id="MobiDB-lite"/>
    </source>
</evidence>
<dbReference type="InterPro" id="IPR007110">
    <property type="entry name" value="Ig-like_dom"/>
</dbReference>
<evidence type="ECO:0000313" key="8">
    <source>
        <dbReference type="EMBL" id="KAK8739352.1"/>
    </source>
</evidence>
<keyword evidence="2 5" id="KW-0472">Membrane</keyword>
<keyword evidence="6" id="KW-0732">Signal</keyword>
<feature type="domain" description="Ig-like" evidence="7">
    <location>
        <begin position="24"/>
        <end position="163"/>
    </location>
</feature>
<dbReference type="InterPro" id="IPR003599">
    <property type="entry name" value="Ig_sub"/>
</dbReference>
<feature type="compositionally biased region" description="Low complexity" evidence="4">
    <location>
        <begin position="743"/>
        <end position="754"/>
    </location>
</feature>
<evidence type="ECO:0000313" key="9">
    <source>
        <dbReference type="Proteomes" id="UP001445076"/>
    </source>
</evidence>
<feature type="domain" description="Ig-like" evidence="7">
    <location>
        <begin position="171"/>
        <end position="281"/>
    </location>
</feature>
<keyword evidence="3" id="KW-1015">Disulfide bond</keyword>
<dbReference type="AlphaFoldDB" id="A0AAW0X4N0"/>
<feature type="region of interest" description="Disordered" evidence="4">
    <location>
        <begin position="406"/>
        <end position="434"/>
    </location>
</feature>
<comment type="caution">
    <text evidence="8">The sequence shown here is derived from an EMBL/GenBank/DDBJ whole genome shotgun (WGS) entry which is preliminary data.</text>
</comment>
<dbReference type="Pfam" id="PF13927">
    <property type="entry name" value="Ig_3"/>
    <property type="match status" value="1"/>
</dbReference>
<evidence type="ECO:0000256" key="2">
    <source>
        <dbReference type="ARBA" id="ARBA00023136"/>
    </source>
</evidence>
<dbReference type="CDD" id="cd00096">
    <property type="entry name" value="Ig"/>
    <property type="match status" value="1"/>
</dbReference>
<keyword evidence="9" id="KW-1185">Reference proteome</keyword>
<dbReference type="SMART" id="SM00408">
    <property type="entry name" value="IGc2"/>
    <property type="match status" value="2"/>
</dbReference>
<dbReference type="PANTHER" id="PTHR23278">
    <property type="entry name" value="SIDESTEP PROTEIN"/>
    <property type="match status" value="1"/>
</dbReference>
<evidence type="ECO:0000256" key="3">
    <source>
        <dbReference type="ARBA" id="ARBA00023157"/>
    </source>
</evidence>
<evidence type="ECO:0000259" key="7">
    <source>
        <dbReference type="PROSITE" id="PS50835"/>
    </source>
</evidence>
<evidence type="ECO:0000256" key="5">
    <source>
        <dbReference type="SAM" id="Phobius"/>
    </source>
</evidence>
<dbReference type="InterPro" id="IPR013162">
    <property type="entry name" value="CD80_C2-set"/>
</dbReference>
<gene>
    <name evidence="8" type="ORF">OTU49_003591</name>
</gene>
<feature type="transmembrane region" description="Helical" evidence="5">
    <location>
        <begin position="769"/>
        <end position="795"/>
    </location>
</feature>
<organism evidence="8 9">
    <name type="scientific">Cherax quadricarinatus</name>
    <name type="common">Australian red claw crayfish</name>
    <dbReference type="NCBI Taxonomy" id="27406"/>
    <lineage>
        <taxon>Eukaryota</taxon>
        <taxon>Metazoa</taxon>
        <taxon>Ecdysozoa</taxon>
        <taxon>Arthropoda</taxon>
        <taxon>Crustacea</taxon>
        <taxon>Multicrustacea</taxon>
        <taxon>Malacostraca</taxon>
        <taxon>Eumalacostraca</taxon>
        <taxon>Eucarida</taxon>
        <taxon>Decapoda</taxon>
        <taxon>Pleocyemata</taxon>
        <taxon>Astacidea</taxon>
        <taxon>Parastacoidea</taxon>
        <taxon>Parastacidae</taxon>
        <taxon>Cherax</taxon>
    </lineage>
</organism>
<evidence type="ECO:0000256" key="6">
    <source>
        <dbReference type="SAM" id="SignalP"/>
    </source>
</evidence>
<feature type="domain" description="Ig-like" evidence="7">
    <location>
        <begin position="465"/>
        <end position="553"/>
    </location>
</feature>
<keyword evidence="5" id="KW-1133">Transmembrane helix</keyword>
<comment type="subcellular location">
    <subcellularLocation>
        <location evidence="1">Membrane</location>
        <topology evidence="1">Single-pass membrane protein</topology>
    </subcellularLocation>
</comment>
<feature type="chain" id="PRO_5043452300" description="Ig-like domain-containing protein" evidence="6">
    <location>
        <begin position="24"/>
        <end position="833"/>
    </location>
</feature>
<evidence type="ECO:0000256" key="1">
    <source>
        <dbReference type="ARBA" id="ARBA00004167"/>
    </source>
</evidence>
<sequence length="833" mass="90798">MWITYVMTWFLYITIIFNSVCQAGEVTQGHNEVVVLEGQEADLPCVTTPTQGNAKFPRSRYTSTHAHTPDHHHQRPQLILWYRDGIRSTIYSYDGRDPGRERHWSERRSLGGALELTLPPTPHSRPQLAFLRISRVHQSDEGLYRCRVDFYRAPSRNTNTKLVIVAPPSTPRVEVWASGRWLEAAPGTPAATVEVGTRLRLRCSTTAGRPAPTLTWWRGGEQLLEEKTEVTKEKVMEEEEEEEVVVRSTLHVSVRPEDAHTPVVCQASNTHLTPPLRTPLHLLVLSSPSWVRVVGADKAMSAGVSYTVECRSVGARPPPVLSWSVGDHQHIHASSTTNAAGETVSRLVYKPEAAHAGSHITCTARPPDHARHALSSQPTPTMWVKSDSVPLNIMYKPEVQLDAQRVRASPGASNTTTTKLPPPPPFSPSNNNNNNNLLPAQVHTSKVAVVKKRNDGTKTRGDGGDKVKAGKVDDDVSLMEGEGAVLQCHVRANPPAYHVSWSRDGSPLSPGVGGGLVVGNMSVVLPTLARKDAATYTCTAHNAEGSSRSNPLHLHVIHGAECMRGTVQVLGVPRHHALNVTCQVTAYPLPTAFSWALKSSRGLLQVPEEMINFEGVVSWISYTPRAAVDYGELLCWAHTALGRQREPCVARLVAADKPDPPERCAVSRATPHTLTVLCTAAHDGGLPQTFLMTVSLSGKEVTNSTSVTSEITAYDLEPDTRYRLTLWSANTHGNSRRTTLHGSTAPSNTSTSSSMNGHASNTTKGPLAMLWPSLVAVVVVVTVLGVVMGVVLGVLTQRISVPHRFSQETEDEEEPQAPSHSRVNMGRLGESHR</sequence>
<dbReference type="SUPFAM" id="SSF48726">
    <property type="entry name" value="Immunoglobulin"/>
    <property type="match status" value="5"/>
</dbReference>
<dbReference type="PANTHER" id="PTHR23278:SF19">
    <property type="entry name" value="OBSCURIN"/>
    <property type="match status" value="1"/>
</dbReference>
<dbReference type="SMART" id="SM00409">
    <property type="entry name" value="IG"/>
    <property type="match status" value="3"/>
</dbReference>
<dbReference type="InterPro" id="IPR036116">
    <property type="entry name" value="FN3_sf"/>
</dbReference>
<dbReference type="InterPro" id="IPR013783">
    <property type="entry name" value="Ig-like_fold"/>
</dbReference>
<dbReference type="Gene3D" id="2.60.40.10">
    <property type="entry name" value="Immunoglobulins"/>
    <property type="match status" value="5"/>
</dbReference>
<feature type="region of interest" description="Disordered" evidence="4">
    <location>
        <begin position="805"/>
        <end position="833"/>
    </location>
</feature>
<dbReference type="PROSITE" id="PS50835">
    <property type="entry name" value="IG_LIKE"/>
    <property type="match status" value="4"/>
</dbReference>
<dbReference type="InterPro" id="IPR003598">
    <property type="entry name" value="Ig_sub2"/>
</dbReference>